<keyword evidence="3" id="KW-1185">Reference proteome</keyword>
<evidence type="ECO:0000313" key="3">
    <source>
        <dbReference type="Proteomes" id="UP000765509"/>
    </source>
</evidence>
<feature type="region of interest" description="Disordered" evidence="1">
    <location>
        <begin position="1"/>
        <end position="26"/>
    </location>
</feature>
<dbReference type="AlphaFoldDB" id="A0A9Q3F624"/>
<comment type="caution">
    <text evidence="2">The sequence shown here is derived from an EMBL/GenBank/DDBJ whole genome shotgun (WGS) entry which is preliminary data.</text>
</comment>
<gene>
    <name evidence="2" type="ORF">O181_072894</name>
</gene>
<feature type="region of interest" description="Disordered" evidence="1">
    <location>
        <begin position="57"/>
        <end position="178"/>
    </location>
</feature>
<evidence type="ECO:0000313" key="2">
    <source>
        <dbReference type="EMBL" id="MBW0533179.1"/>
    </source>
</evidence>
<dbReference type="Proteomes" id="UP000765509">
    <property type="component" value="Unassembled WGS sequence"/>
</dbReference>
<accession>A0A9Q3F624</accession>
<feature type="compositionally biased region" description="Polar residues" evidence="1">
    <location>
        <begin position="99"/>
        <end position="143"/>
    </location>
</feature>
<evidence type="ECO:0000256" key="1">
    <source>
        <dbReference type="SAM" id="MobiDB-lite"/>
    </source>
</evidence>
<feature type="compositionally biased region" description="Low complexity" evidence="1">
    <location>
        <begin position="146"/>
        <end position="155"/>
    </location>
</feature>
<organism evidence="2 3">
    <name type="scientific">Austropuccinia psidii MF-1</name>
    <dbReference type="NCBI Taxonomy" id="1389203"/>
    <lineage>
        <taxon>Eukaryota</taxon>
        <taxon>Fungi</taxon>
        <taxon>Dikarya</taxon>
        <taxon>Basidiomycota</taxon>
        <taxon>Pucciniomycotina</taxon>
        <taxon>Pucciniomycetes</taxon>
        <taxon>Pucciniales</taxon>
        <taxon>Sphaerophragmiaceae</taxon>
        <taxon>Austropuccinia</taxon>
    </lineage>
</organism>
<feature type="compositionally biased region" description="Basic residues" evidence="1">
    <location>
        <begin position="156"/>
        <end position="178"/>
    </location>
</feature>
<feature type="compositionally biased region" description="Basic and acidic residues" evidence="1">
    <location>
        <begin position="86"/>
        <end position="98"/>
    </location>
</feature>
<reference evidence="2" key="1">
    <citation type="submission" date="2021-03" db="EMBL/GenBank/DDBJ databases">
        <title>Draft genome sequence of rust myrtle Austropuccinia psidii MF-1, a brazilian biotype.</title>
        <authorList>
            <person name="Quecine M.C."/>
            <person name="Pachon D.M.R."/>
            <person name="Bonatelli M.L."/>
            <person name="Correr F.H."/>
            <person name="Franceschini L.M."/>
            <person name="Leite T.F."/>
            <person name="Margarido G.R.A."/>
            <person name="Almeida C.A."/>
            <person name="Ferrarezi J.A."/>
            <person name="Labate C.A."/>
        </authorList>
    </citation>
    <scope>NUCLEOTIDE SEQUENCE</scope>
    <source>
        <strain evidence="2">MF-1</strain>
    </source>
</reference>
<name>A0A9Q3F624_9BASI</name>
<dbReference type="EMBL" id="AVOT02038327">
    <property type="protein sequence ID" value="MBW0533179.1"/>
    <property type="molecule type" value="Genomic_DNA"/>
</dbReference>
<proteinExistence type="predicted"/>
<protein>
    <submittedName>
        <fullName evidence="2">Uncharacterized protein</fullName>
    </submittedName>
</protein>
<sequence length="178" mass="19693">MSLVHLRSLGIPRNQPGDREGFSIARRPGGGYLGHSGGWKNIEGNHTHCAIHFTIQQKPQTRVREGYGSSSSAPPTPQRSFPMEHGQQEEERATRIRENQGTIQYTEEQLNPTWPTLIPSGSQGVDQTSSPVASHHSGTNRPVANSHHSSQSQVVSRRRQGYKGKTRPLSTKGRKNQT</sequence>